<protein>
    <submittedName>
        <fullName evidence="1">Uncharacterized protein</fullName>
    </submittedName>
</protein>
<evidence type="ECO:0000313" key="2">
    <source>
        <dbReference type="Proteomes" id="UP000051952"/>
    </source>
</evidence>
<reference evidence="2" key="1">
    <citation type="submission" date="2015-09" db="EMBL/GenBank/DDBJ databases">
        <authorList>
            <consortium name="Pathogen Informatics"/>
        </authorList>
    </citation>
    <scope>NUCLEOTIDE SEQUENCE [LARGE SCALE GENOMIC DNA]</scope>
    <source>
        <strain evidence="2">Lake Konstanz</strain>
    </source>
</reference>
<sequence>MSLDHSSRRECVATAFQLLLKHEGECRGMEVRRLSPNVFSWGALALTGKHRVDRLEANLRADIAAEFLIDEAAARQGITKEFAVHQFDKDADICSLGEGDFLYFFGVENDTNKPSAPEDDVIIGGVAAADLLLFRSVPLISEPLAFLATFLDARLLFVRSMRVLVDAEKLSRRELQDVEITSRDELQSTSRRRMYAAALRTRLAEDRKLAQQEYALKSVDDDSKKDAVELQNLKWEQEAVQRSIEATRDAAVKLELCLQDTHHYVRRCGDHFGVFKQYKDTLLQLCANEVQDDVQSSMAAIHTHHDKWGGRFDAIEDKVREVGRMMLLTSAGARGRAHHAATLEACNVAHKRTHDGEPLDFSWLLDTARPRVMATDDDETIARWMLRDPTIFVPQSVLGPHQSLQLTKDSVGVIQRVFNRLASISAVDAATVTNCSSLPSAKFAGSSKTPANSNAPSISLPVFRDFCKATGLCSAVKDSLTLEFESFCPVDRNMMDYEGWLQCLASQSTLMFPRFAANISRPLLMDIMCTSLLVPWLHADASRGDLSTSPIPHSSDAAGSRSVVVRSMYSQRRQPLCFDIKELAEECFGALLASHRTLEIFLQYFFCAVR</sequence>
<accession>A0A0S4JCI2</accession>
<gene>
    <name evidence="1" type="ORF">BSAL_09160</name>
</gene>
<dbReference type="Proteomes" id="UP000051952">
    <property type="component" value="Unassembled WGS sequence"/>
</dbReference>
<keyword evidence="2" id="KW-1185">Reference proteome</keyword>
<dbReference type="VEuPathDB" id="TriTrypDB:BSAL_09160"/>
<name>A0A0S4JCI2_BODSA</name>
<evidence type="ECO:0000313" key="1">
    <source>
        <dbReference type="EMBL" id="CUG87206.1"/>
    </source>
</evidence>
<organism evidence="1 2">
    <name type="scientific">Bodo saltans</name>
    <name type="common">Flagellated protozoan</name>
    <dbReference type="NCBI Taxonomy" id="75058"/>
    <lineage>
        <taxon>Eukaryota</taxon>
        <taxon>Discoba</taxon>
        <taxon>Euglenozoa</taxon>
        <taxon>Kinetoplastea</taxon>
        <taxon>Metakinetoplastina</taxon>
        <taxon>Eubodonida</taxon>
        <taxon>Bodonidae</taxon>
        <taxon>Bodo</taxon>
    </lineage>
</organism>
<dbReference type="EMBL" id="CYKH01001464">
    <property type="protein sequence ID" value="CUG87206.1"/>
    <property type="molecule type" value="Genomic_DNA"/>
</dbReference>
<dbReference type="AlphaFoldDB" id="A0A0S4JCI2"/>
<proteinExistence type="predicted"/>